<proteinExistence type="predicted"/>
<accession>A0A0E9WCZ9</accession>
<protein>
    <submittedName>
        <fullName evidence="2">Uncharacterized protein</fullName>
    </submittedName>
</protein>
<feature type="chain" id="PRO_5002434214" evidence="1">
    <location>
        <begin position="21"/>
        <end position="56"/>
    </location>
</feature>
<organism evidence="2">
    <name type="scientific">Anguilla anguilla</name>
    <name type="common">European freshwater eel</name>
    <name type="synonym">Muraena anguilla</name>
    <dbReference type="NCBI Taxonomy" id="7936"/>
    <lineage>
        <taxon>Eukaryota</taxon>
        <taxon>Metazoa</taxon>
        <taxon>Chordata</taxon>
        <taxon>Craniata</taxon>
        <taxon>Vertebrata</taxon>
        <taxon>Euteleostomi</taxon>
        <taxon>Actinopterygii</taxon>
        <taxon>Neopterygii</taxon>
        <taxon>Teleostei</taxon>
        <taxon>Anguilliformes</taxon>
        <taxon>Anguillidae</taxon>
        <taxon>Anguilla</taxon>
    </lineage>
</organism>
<name>A0A0E9WCZ9_ANGAN</name>
<dbReference type="EMBL" id="GBXM01020328">
    <property type="protein sequence ID" value="JAH88249.1"/>
    <property type="molecule type" value="Transcribed_RNA"/>
</dbReference>
<reference evidence="2" key="1">
    <citation type="submission" date="2014-11" db="EMBL/GenBank/DDBJ databases">
        <authorList>
            <person name="Amaro Gonzalez C."/>
        </authorList>
    </citation>
    <scope>NUCLEOTIDE SEQUENCE</scope>
</reference>
<keyword evidence="1" id="KW-0732">Signal</keyword>
<feature type="signal peptide" evidence="1">
    <location>
        <begin position="1"/>
        <end position="20"/>
    </location>
</feature>
<evidence type="ECO:0000313" key="2">
    <source>
        <dbReference type="EMBL" id="JAH88249.1"/>
    </source>
</evidence>
<dbReference type="AlphaFoldDB" id="A0A0E9WCZ9"/>
<evidence type="ECO:0000256" key="1">
    <source>
        <dbReference type="SAM" id="SignalP"/>
    </source>
</evidence>
<reference evidence="2" key="2">
    <citation type="journal article" date="2015" name="Fish Shellfish Immunol.">
        <title>Early steps in the European eel (Anguilla anguilla)-Vibrio vulnificus interaction in the gills: Role of the RtxA13 toxin.</title>
        <authorList>
            <person name="Callol A."/>
            <person name="Pajuelo D."/>
            <person name="Ebbesson L."/>
            <person name="Teles M."/>
            <person name="MacKenzie S."/>
            <person name="Amaro C."/>
        </authorList>
    </citation>
    <scope>NUCLEOTIDE SEQUENCE</scope>
</reference>
<sequence length="56" mass="6114">MSALGWHSVLTIIPPTLVVAREAKCLCELSLTGSEYSCYPSYPKGTLCLVMCDQYA</sequence>